<organism evidence="5 6">
    <name type="scientific">Nocardia testacea</name>
    <dbReference type="NCBI Taxonomy" id="248551"/>
    <lineage>
        <taxon>Bacteria</taxon>
        <taxon>Bacillati</taxon>
        <taxon>Actinomycetota</taxon>
        <taxon>Actinomycetes</taxon>
        <taxon>Mycobacteriales</taxon>
        <taxon>Nocardiaceae</taxon>
        <taxon>Nocardia</taxon>
    </lineage>
</organism>
<evidence type="ECO:0000313" key="5">
    <source>
        <dbReference type="EMBL" id="MFI2233845.1"/>
    </source>
</evidence>
<accession>A0ABW7W7B6</accession>
<evidence type="ECO:0000256" key="3">
    <source>
        <dbReference type="SAM" id="Phobius"/>
    </source>
</evidence>
<gene>
    <name evidence="5" type="ORF">ACH49Z_28755</name>
</gene>
<dbReference type="EMBL" id="JBIRYL010000017">
    <property type="protein sequence ID" value="MFI2233845.1"/>
    <property type="molecule type" value="Genomic_DNA"/>
</dbReference>
<comment type="caution">
    <text evidence="5">The sequence shown here is derived from an EMBL/GenBank/DDBJ whole genome shotgun (WGS) entry which is preliminary data.</text>
</comment>
<dbReference type="Pfam" id="PF00890">
    <property type="entry name" value="FAD_binding_2"/>
    <property type="match status" value="1"/>
</dbReference>
<dbReference type="InterPro" id="IPR036188">
    <property type="entry name" value="FAD/NAD-bd_sf"/>
</dbReference>
<dbReference type="InterPro" id="IPR003953">
    <property type="entry name" value="FAD-dep_OxRdtase_2_FAD-bd"/>
</dbReference>
<keyword evidence="3" id="KW-0812">Transmembrane</keyword>
<name>A0ABW7W7B6_9NOCA</name>
<evidence type="ECO:0000313" key="6">
    <source>
        <dbReference type="Proteomes" id="UP001611494"/>
    </source>
</evidence>
<protein>
    <submittedName>
        <fullName evidence="5">FAD-binding protein</fullName>
    </submittedName>
</protein>
<feature type="domain" description="FAD-dependent oxidoreductase 2 FAD-binding" evidence="4">
    <location>
        <begin position="15"/>
        <end position="44"/>
    </location>
</feature>
<feature type="transmembrane region" description="Helical" evidence="3">
    <location>
        <begin position="12"/>
        <end position="31"/>
    </location>
</feature>
<keyword evidence="1" id="KW-0285">Flavoprotein</keyword>
<keyword evidence="2" id="KW-0560">Oxidoreductase</keyword>
<dbReference type="RefSeq" id="WP_397066331.1">
    <property type="nucleotide sequence ID" value="NZ_JBIRYL010000017.1"/>
</dbReference>
<keyword evidence="3" id="KW-0472">Membrane</keyword>
<feature type="transmembrane region" description="Helical" evidence="3">
    <location>
        <begin position="43"/>
        <end position="62"/>
    </location>
</feature>
<dbReference type="Gene3D" id="3.50.50.60">
    <property type="entry name" value="FAD/NAD(P)-binding domain"/>
    <property type="match status" value="1"/>
</dbReference>
<keyword evidence="3" id="KW-1133">Transmembrane helix</keyword>
<evidence type="ECO:0000256" key="1">
    <source>
        <dbReference type="ARBA" id="ARBA00022630"/>
    </source>
</evidence>
<reference evidence="5 6" key="1">
    <citation type="submission" date="2024-10" db="EMBL/GenBank/DDBJ databases">
        <title>The Natural Products Discovery Center: Release of the First 8490 Sequenced Strains for Exploring Actinobacteria Biosynthetic Diversity.</title>
        <authorList>
            <person name="Kalkreuter E."/>
            <person name="Kautsar S.A."/>
            <person name="Yang D."/>
            <person name="Bader C.D."/>
            <person name="Teijaro C.N."/>
            <person name="Fluegel L."/>
            <person name="Davis C.M."/>
            <person name="Simpson J.R."/>
            <person name="Lauterbach L."/>
            <person name="Steele A.D."/>
            <person name="Gui C."/>
            <person name="Meng S."/>
            <person name="Li G."/>
            <person name="Viehrig K."/>
            <person name="Ye F."/>
            <person name="Su P."/>
            <person name="Kiefer A.F."/>
            <person name="Nichols A."/>
            <person name="Cepeda A.J."/>
            <person name="Yan W."/>
            <person name="Fan B."/>
            <person name="Jiang Y."/>
            <person name="Adhikari A."/>
            <person name="Zheng C.-J."/>
            <person name="Schuster L."/>
            <person name="Cowan T.M."/>
            <person name="Smanski M.J."/>
            <person name="Chevrette M.G."/>
            <person name="De Carvalho L.P.S."/>
            <person name="Shen B."/>
        </authorList>
    </citation>
    <scope>NUCLEOTIDE SEQUENCE [LARGE SCALE GENOMIC DNA]</scope>
    <source>
        <strain evidence="5 6">NPDC019377</strain>
    </source>
</reference>
<proteinExistence type="predicted"/>
<evidence type="ECO:0000256" key="2">
    <source>
        <dbReference type="ARBA" id="ARBA00023002"/>
    </source>
</evidence>
<evidence type="ECO:0000259" key="4">
    <source>
        <dbReference type="Pfam" id="PF00890"/>
    </source>
</evidence>
<keyword evidence="6" id="KW-1185">Reference proteome</keyword>
<dbReference type="Proteomes" id="UP001611494">
    <property type="component" value="Unassembled WGS sequence"/>
</dbReference>
<sequence length="69" mass="6795">MSPTGQRWDHEVGFLVVGSGAGGLTGALAAADQGADTLVMGTDYAGAGATIGPAMVFGYIAARHAATKE</sequence>